<gene>
    <name evidence="7" type="ORF">DW027_21640</name>
</gene>
<organism evidence="7 8">
    <name type="scientific">Bacteroides xylanisolvens</name>
    <dbReference type="NCBI Taxonomy" id="371601"/>
    <lineage>
        <taxon>Bacteria</taxon>
        <taxon>Pseudomonadati</taxon>
        <taxon>Bacteroidota</taxon>
        <taxon>Bacteroidia</taxon>
        <taxon>Bacteroidales</taxon>
        <taxon>Bacteroidaceae</taxon>
        <taxon>Bacteroides</taxon>
    </lineage>
</organism>
<dbReference type="NCBIfam" id="NF041503">
    <property type="entry name" value="WZX_like"/>
    <property type="match status" value="1"/>
</dbReference>
<dbReference type="AlphaFoldDB" id="A0A415KB58"/>
<dbReference type="Proteomes" id="UP000284495">
    <property type="component" value="Unassembled WGS sequence"/>
</dbReference>
<dbReference type="InterPro" id="IPR050833">
    <property type="entry name" value="Poly_Biosynth_Transport"/>
</dbReference>
<feature type="transmembrane region" description="Helical" evidence="6">
    <location>
        <begin position="364"/>
        <end position="385"/>
    </location>
</feature>
<evidence type="ECO:0000256" key="3">
    <source>
        <dbReference type="ARBA" id="ARBA00022692"/>
    </source>
</evidence>
<evidence type="ECO:0000256" key="1">
    <source>
        <dbReference type="ARBA" id="ARBA00004651"/>
    </source>
</evidence>
<dbReference type="PANTHER" id="PTHR30250:SF26">
    <property type="entry name" value="PSMA PROTEIN"/>
    <property type="match status" value="1"/>
</dbReference>
<keyword evidence="3 6" id="KW-0812">Transmembrane</keyword>
<proteinExistence type="predicted"/>
<dbReference type="GO" id="GO:0005886">
    <property type="term" value="C:plasma membrane"/>
    <property type="evidence" value="ECO:0007669"/>
    <property type="project" value="UniProtKB-SubCell"/>
</dbReference>
<reference evidence="7 8" key="1">
    <citation type="submission" date="2018-08" db="EMBL/GenBank/DDBJ databases">
        <title>A genome reference for cultivated species of the human gut microbiota.</title>
        <authorList>
            <person name="Zou Y."/>
            <person name="Xue W."/>
            <person name="Luo G."/>
        </authorList>
    </citation>
    <scope>NUCLEOTIDE SEQUENCE [LARGE SCALE GENOMIC DNA]</scope>
    <source>
        <strain evidence="7 8">AF38-2</strain>
    </source>
</reference>
<comment type="subcellular location">
    <subcellularLocation>
        <location evidence="1">Cell membrane</location>
        <topology evidence="1">Multi-pass membrane protein</topology>
    </subcellularLocation>
</comment>
<keyword evidence="5 6" id="KW-0472">Membrane</keyword>
<dbReference type="PANTHER" id="PTHR30250">
    <property type="entry name" value="PST FAMILY PREDICTED COLANIC ACID TRANSPORTER"/>
    <property type="match status" value="1"/>
</dbReference>
<accession>A0A415KB58</accession>
<keyword evidence="2" id="KW-1003">Cell membrane</keyword>
<feature type="transmembrane region" description="Helical" evidence="6">
    <location>
        <begin position="110"/>
        <end position="128"/>
    </location>
</feature>
<protein>
    <submittedName>
        <fullName evidence="7">Polysaccharide biosynthesis protein</fullName>
    </submittedName>
</protein>
<evidence type="ECO:0000313" key="8">
    <source>
        <dbReference type="Proteomes" id="UP000284495"/>
    </source>
</evidence>
<evidence type="ECO:0000313" key="7">
    <source>
        <dbReference type="EMBL" id="RHL33507.1"/>
    </source>
</evidence>
<feature type="transmembrane region" description="Helical" evidence="6">
    <location>
        <begin position="322"/>
        <end position="352"/>
    </location>
</feature>
<feature type="transmembrane region" description="Helical" evidence="6">
    <location>
        <begin position="418"/>
        <end position="435"/>
    </location>
</feature>
<evidence type="ECO:0000256" key="4">
    <source>
        <dbReference type="ARBA" id="ARBA00022989"/>
    </source>
</evidence>
<feature type="transmembrane region" description="Helical" evidence="6">
    <location>
        <begin position="12"/>
        <end position="32"/>
    </location>
</feature>
<evidence type="ECO:0000256" key="6">
    <source>
        <dbReference type="SAM" id="Phobius"/>
    </source>
</evidence>
<feature type="transmembrane region" description="Helical" evidence="6">
    <location>
        <begin position="252"/>
        <end position="276"/>
    </location>
</feature>
<feature type="transmembrane region" description="Helical" evidence="6">
    <location>
        <begin position="181"/>
        <end position="206"/>
    </location>
</feature>
<evidence type="ECO:0000256" key="2">
    <source>
        <dbReference type="ARBA" id="ARBA00022475"/>
    </source>
</evidence>
<evidence type="ECO:0000256" key="5">
    <source>
        <dbReference type="ARBA" id="ARBA00023136"/>
    </source>
</evidence>
<name>A0A415KB58_9BACE</name>
<feature type="transmembrane region" description="Helical" evidence="6">
    <location>
        <begin position="391"/>
        <end position="411"/>
    </location>
</feature>
<feature type="transmembrane region" description="Helical" evidence="6">
    <location>
        <begin position="44"/>
        <end position="64"/>
    </location>
</feature>
<dbReference type="InterPro" id="IPR048122">
    <property type="entry name" value="WZX-like"/>
</dbReference>
<comment type="caution">
    <text evidence="7">The sequence shown here is derived from an EMBL/GenBank/DDBJ whole genome shotgun (WGS) entry which is preliminary data.</text>
</comment>
<feature type="transmembrane region" description="Helical" evidence="6">
    <location>
        <begin position="140"/>
        <end position="161"/>
    </location>
</feature>
<dbReference type="EMBL" id="QROO01000035">
    <property type="protein sequence ID" value="RHL33507.1"/>
    <property type="molecule type" value="Genomic_DNA"/>
</dbReference>
<keyword evidence="4 6" id="KW-1133">Transmembrane helix</keyword>
<sequence>MEIRVSKKDIVWGYISIFFQMTSGIIVLPFILRMLSSEEIGYNYLMLTIGSMIALFDAGFSPMFGKNITYLFSGAQELKKEGVAETHSEVLNYHLIATMLEVAKMVYRRLSVLVLLLMLTIGTIYIYYVTDGFSSVKHSLAIWCVYSFSTFFNLYFAYFNALLTGTGQIKEEKKAIILSRIAYIIISIILLFCGMGLMSVCIANLVSPFLGRYVSYKYFFTKELLEQLSGQTVTKEDKHNTFFILWYNVKKLSISMIGGYCIFRVGMLFAGVYLSLEEVASYGLMMQLSGIITSVSQNYYIVKQPEIASYKVRGDKNKLTEIFSFSIISFLLMVATGLLFVVFCGPLVLNMIHSNTHLPSQGIMLLYSLVVILEANHSLCGLMILTDNRVIPIAASIIPGFFIVLLSYLFLKYTQMGIWGLIIAQGVCQLAYNNWKWPMVVMKDLKITPYYIIKTGFSQITNKIYRLTTYVRC</sequence>
<dbReference type="RefSeq" id="WP_118219989.1">
    <property type="nucleotide sequence ID" value="NZ_JAQEAW010000032.1"/>
</dbReference>